<dbReference type="InterPro" id="IPR042070">
    <property type="entry name" value="PucR_C-HTH_sf"/>
</dbReference>
<evidence type="ECO:0000256" key="1">
    <source>
        <dbReference type="ARBA" id="ARBA00006754"/>
    </source>
</evidence>
<organism evidence="5 6">
    <name type="scientific">Candidatus Mediterraneibacter stercoravium</name>
    <dbReference type="NCBI Taxonomy" id="2838685"/>
    <lineage>
        <taxon>Bacteria</taxon>
        <taxon>Bacillati</taxon>
        <taxon>Bacillota</taxon>
        <taxon>Clostridia</taxon>
        <taxon>Lachnospirales</taxon>
        <taxon>Lachnospiraceae</taxon>
        <taxon>Mediterraneibacter</taxon>
    </lineage>
</organism>
<evidence type="ECO:0000259" key="2">
    <source>
        <dbReference type="Pfam" id="PF05651"/>
    </source>
</evidence>
<dbReference type="Proteomes" id="UP000824116">
    <property type="component" value="Unassembled WGS sequence"/>
</dbReference>
<dbReference type="InterPro" id="IPR008599">
    <property type="entry name" value="Diacid_rec"/>
</dbReference>
<evidence type="ECO:0000313" key="5">
    <source>
        <dbReference type="EMBL" id="HIZ73886.1"/>
    </source>
</evidence>
<protein>
    <submittedName>
        <fullName evidence="5">Helix-turn-helix domain-containing protein</fullName>
    </submittedName>
</protein>
<reference evidence="5" key="2">
    <citation type="submission" date="2021-04" db="EMBL/GenBank/DDBJ databases">
        <authorList>
            <person name="Gilroy R."/>
        </authorList>
    </citation>
    <scope>NUCLEOTIDE SEQUENCE</scope>
    <source>
        <strain evidence="5">CHK196-3914</strain>
    </source>
</reference>
<dbReference type="InterPro" id="IPR041522">
    <property type="entry name" value="CdaR_GGDEF"/>
</dbReference>
<proteinExistence type="inferred from homology"/>
<name>A0A9D2G827_9FIRM</name>
<dbReference type="Pfam" id="PF17853">
    <property type="entry name" value="GGDEF_2"/>
    <property type="match status" value="1"/>
</dbReference>
<feature type="non-terminal residue" evidence="5">
    <location>
        <position position="1"/>
    </location>
</feature>
<feature type="domain" description="PucR C-terminal helix-turn-helix" evidence="3">
    <location>
        <begin position="247"/>
        <end position="302"/>
    </location>
</feature>
<dbReference type="Pfam" id="PF13556">
    <property type="entry name" value="HTH_30"/>
    <property type="match status" value="1"/>
</dbReference>
<comment type="similarity">
    <text evidence="1">Belongs to the CdaR family.</text>
</comment>
<gene>
    <name evidence="5" type="ORF">H9723_01395</name>
</gene>
<sequence length="308" mass="34958">HGVYSGVNLPLIIEDRVIGVVGITGPVGEVRVLGNVIKKMTEILILDRYRRSQKQALEELRRGFVLELLFGEDEGKLEVESEMLKIDIKRPKILTVLEIDAKPGESEERREMIENTVSKIRKEMEKMNNHISARVGERIISVFDEEQSENIVNVMSTVVKNVGQQDGCRLCCGIGGPGTERNGIRRSYREADQACTMAKVQKKDPVRVYNGADLPLLLMDIPYKKREAFVNGIFQNCDEHQKKEMIQCLKSYIENNGSISKVSEELFVHKNTLQYRLTKMKTLTGYDPRVLREAVPLVVAVLLEELAE</sequence>
<dbReference type="PANTHER" id="PTHR33744:SF15">
    <property type="entry name" value="CARBOHYDRATE DIACID REGULATOR"/>
    <property type="match status" value="1"/>
</dbReference>
<evidence type="ECO:0000313" key="6">
    <source>
        <dbReference type="Proteomes" id="UP000824116"/>
    </source>
</evidence>
<dbReference type="Gene3D" id="1.10.10.2840">
    <property type="entry name" value="PucR C-terminal helix-turn-helix domain"/>
    <property type="match status" value="1"/>
</dbReference>
<dbReference type="PANTHER" id="PTHR33744">
    <property type="entry name" value="CARBOHYDRATE DIACID REGULATOR"/>
    <property type="match status" value="1"/>
</dbReference>
<feature type="domain" description="Putative sugar diacid recognition" evidence="2">
    <location>
        <begin position="2"/>
        <end position="68"/>
    </location>
</feature>
<evidence type="ECO:0000259" key="4">
    <source>
        <dbReference type="Pfam" id="PF17853"/>
    </source>
</evidence>
<dbReference type="InterPro" id="IPR051448">
    <property type="entry name" value="CdaR-like_regulators"/>
</dbReference>
<dbReference type="InterPro" id="IPR025736">
    <property type="entry name" value="PucR_C-HTH_dom"/>
</dbReference>
<evidence type="ECO:0000259" key="3">
    <source>
        <dbReference type="Pfam" id="PF13556"/>
    </source>
</evidence>
<dbReference type="Pfam" id="PF05651">
    <property type="entry name" value="Diacid_rec"/>
    <property type="match status" value="1"/>
</dbReference>
<dbReference type="AlphaFoldDB" id="A0A9D2G827"/>
<reference evidence="5" key="1">
    <citation type="journal article" date="2021" name="PeerJ">
        <title>Extensive microbial diversity within the chicken gut microbiome revealed by metagenomics and culture.</title>
        <authorList>
            <person name="Gilroy R."/>
            <person name="Ravi A."/>
            <person name="Getino M."/>
            <person name="Pursley I."/>
            <person name="Horton D.L."/>
            <person name="Alikhan N.F."/>
            <person name="Baker D."/>
            <person name="Gharbi K."/>
            <person name="Hall N."/>
            <person name="Watson M."/>
            <person name="Adriaenssens E.M."/>
            <person name="Foster-Nyarko E."/>
            <person name="Jarju S."/>
            <person name="Secka A."/>
            <person name="Antonio M."/>
            <person name="Oren A."/>
            <person name="Chaudhuri R.R."/>
            <person name="La Ragione R."/>
            <person name="Hildebrand F."/>
            <person name="Pallen M.J."/>
        </authorList>
    </citation>
    <scope>NUCLEOTIDE SEQUENCE</scope>
    <source>
        <strain evidence="5">CHK196-3914</strain>
    </source>
</reference>
<dbReference type="EMBL" id="DXAY01000033">
    <property type="protein sequence ID" value="HIZ73886.1"/>
    <property type="molecule type" value="Genomic_DNA"/>
</dbReference>
<accession>A0A9D2G827</accession>
<feature type="domain" description="CdaR GGDEF-like" evidence="4">
    <location>
        <begin position="74"/>
        <end position="196"/>
    </location>
</feature>
<comment type="caution">
    <text evidence="5">The sequence shown here is derived from an EMBL/GenBank/DDBJ whole genome shotgun (WGS) entry which is preliminary data.</text>
</comment>